<sequence>MSGAPRVRSMNVQESEVRPVLGPAGNKARSVAAARKPVSKPLRKVDRAEVASAEEKKSPSPSTDSPPHSPSLSAPSILRRQELLLHSNLSLNASCSSDCSTESFRSRASTGRIGRASLTNRRKYVVPKPEKIVAKLEKFVPDGISPSSPENFQGKRRCPWVTPSSDASYISFHDEEWGVPVHDDKESFMDFDPVAVSKLNEKKITSPGCTASSLLSEPKLRAIIENARQIVKIIEEFGSFDRYCWSFVNYKPLVSRFRYPRQVPVKTPKADVISKDLVRRGFRCVGPTVIYSFMQVAGITNDHLISCYRFEVCCAAEQGGVPEKEADPKAEEKPTPTPTNMIITDEEVSLGLDLAGAVDDLNIS</sequence>
<gene>
    <name evidence="3" type="ORF">Taro_028230</name>
</gene>
<evidence type="ECO:0000313" key="3">
    <source>
        <dbReference type="EMBL" id="MQL95563.1"/>
    </source>
</evidence>
<evidence type="ECO:0008006" key="5">
    <source>
        <dbReference type="Google" id="ProtNLM"/>
    </source>
</evidence>
<feature type="binding site" evidence="1">
    <location>
        <position position="307"/>
    </location>
    <ligand>
        <name>Zn(2+)</name>
        <dbReference type="ChEBI" id="CHEBI:29105"/>
    </ligand>
</feature>
<organism evidence="3 4">
    <name type="scientific">Colocasia esculenta</name>
    <name type="common">Wild taro</name>
    <name type="synonym">Arum esculentum</name>
    <dbReference type="NCBI Taxonomy" id="4460"/>
    <lineage>
        <taxon>Eukaryota</taxon>
        <taxon>Viridiplantae</taxon>
        <taxon>Streptophyta</taxon>
        <taxon>Embryophyta</taxon>
        <taxon>Tracheophyta</taxon>
        <taxon>Spermatophyta</taxon>
        <taxon>Magnoliopsida</taxon>
        <taxon>Liliopsida</taxon>
        <taxon>Araceae</taxon>
        <taxon>Aroideae</taxon>
        <taxon>Colocasieae</taxon>
        <taxon>Colocasia</taxon>
    </lineage>
</organism>
<feature type="region of interest" description="Disordered" evidence="2">
    <location>
        <begin position="1"/>
        <end position="74"/>
    </location>
</feature>
<dbReference type="GO" id="GO:0008725">
    <property type="term" value="F:DNA-3-methyladenine glycosylase activity"/>
    <property type="evidence" value="ECO:0007669"/>
    <property type="project" value="InterPro"/>
</dbReference>
<dbReference type="PANTHER" id="PTHR31116">
    <property type="entry name" value="OS04G0501200 PROTEIN"/>
    <property type="match status" value="1"/>
</dbReference>
<dbReference type="PANTHER" id="PTHR31116:SF5">
    <property type="entry name" value="OS06G0649800 PROTEIN"/>
    <property type="match status" value="1"/>
</dbReference>
<comment type="caution">
    <text evidence="3">The sequence shown here is derived from an EMBL/GenBank/DDBJ whole genome shotgun (WGS) entry which is preliminary data.</text>
</comment>
<dbReference type="AlphaFoldDB" id="A0A843VTL1"/>
<dbReference type="Proteomes" id="UP000652761">
    <property type="component" value="Unassembled WGS sequence"/>
</dbReference>
<dbReference type="EMBL" id="NMUH01001805">
    <property type="protein sequence ID" value="MQL95563.1"/>
    <property type="molecule type" value="Genomic_DNA"/>
</dbReference>
<evidence type="ECO:0000256" key="2">
    <source>
        <dbReference type="SAM" id="MobiDB-lite"/>
    </source>
</evidence>
<feature type="binding site" evidence="1">
    <location>
        <position position="303"/>
    </location>
    <ligand>
        <name>Zn(2+)</name>
        <dbReference type="ChEBI" id="CHEBI:29105"/>
    </ligand>
</feature>
<evidence type="ECO:0000256" key="1">
    <source>
        <dbReference type="PIRSR" id="PIRSR605019-1"/>
    </source>
</evidence>
<feature type="compositionally biased region" description="Low complexity" evidence="2">
    <location>
        <begin position="59"/>
        <end position="74"/>
    </location>
</feature>
<dbReference type="Pfam" id="PF03352">
    <property type="entry name" value="Adenine_glyco"/>
    <property type="match status" value="1"/>
</dbReference>
<keyword evidence="1" id="KW-0479">Metal-binding</keyword>
<reference evidence="3" key="1">
    <citation type="submission" date="2017-07" db="EMBL/GenBank/DDBJ databases">
        <title>Taro Niue Genome Assembly and Annotation.</title>
        <authorList>
            <person name="Atibalentja N."/>
            <person name="Keating K."/>
            <person name="Fields C.J."/>
        </authorList>
    </citation>
    <scope>NUCLEOTIDE SEQUENCE</scope>
    <source>
        <strain evidence="3">Niue_2</strain>
        <tissue evidence="3">Leaf</tissue>
    </source>
</reference>
<keyword evidence="1" id="KW-0862">Zinc</keyword>
<dbReference type="SUPFAM" id="SSF48150">
    <property type="entry name" value="DNA-glycosylase"/>
    <property type="match status" value="1"/>
</dbReference>
<dbReference type="OrthoDB" id="3941538at2759"/>
<dbReference type="Gene3D" id="1.10.340.30">
    <property type="entry name" value="Hypothetical protein, domain 2"/>
    <property type="match status" value="2"/>
</dbReference>
<dbReference type="GO" id="GO:0046872">
    <property type="term" value="F:metal ion binding"/>
    <property type="evidence" value="ECO:0007669"/>
    <property type="project" value="UniProtKB-KW"/>
</dbReference>
<evidence type="ECO:0000313" key="4">
    <source>
        <dbReference type="Proteomes" id="UP000652761"/>
    </source>
</evidence>
<protein>
    <recommendedName>
        <fullName evidence="5">DNA glycosylase superfamily protein</fullName>
    </recommendedName>
</protein>
<keyword evidence="4" id="KW-1185">Reference proteome</keyword>
<feature type="compositionally biased region" description="Basic and acidic residues" evidence="2">
    <location>
        <begin position="43"/>
        <end position="58"/>
    </location>
</feature>
<feature type="binding site" evidence="1">
    <location>
        <position position="173"/>
    </location>
    <ligand>
        <name>Zn(2+)</name>
        <dbReference type="ChEBI" id="CHEBI:29105"/>
    </ligand>
</feature>
<accession>A0A843VTL1</accession>
<dbReference type="InterPro" id="IPR005019">
    <property type="entry name" value="Adenine_glyco"/>
</dbReference>
<dbReference type="GO" id="GO:0006284">
    <property type="term" value="P:base-excision repair"/>
    <property type="evidence" value="ECO:0007669"/>
    <property type="project" value="InterPro"/>
</dbReference>
<dbReference type="InterPro" id="IPR011257">
    <property type="entry name" value="DNA_glycosylase"/>
</dbReference>
<proteinExistence type="predicted"/>
<feature type="binding site" evidence="1">
    <location>
        <position position="158"/>
    </location>
    <ligand>
        <name>Zn(2+)</name>
        <dbReference type="ChEBI" id="CHEBI:29105"/>
    </ligand>
</feature>
<name>A0A843VTL1_COLES</name>